<organism evidence="1 2">
    <name type="scientific">Onchocerca volvulus</name>
    <dbReference type="NCBI Taxonomy" id="6282"/>
    <lineage>
        <taxon>Eukaryota</taxon>
        <taxon>Metazoa</taxon>
        <taxon>Ecdysozoa</taxon>
        <taxon>Nematoda</taxon>
        <taxon>Chromadorea</taxon>
        <taxon>Rhabditida</taxon>
        <taxon>Spirurina</taxon>
        <taxon>Spiruromorpha</taxon>
        <taxon>Filarioidea</taxon>
        <taxon>Onchocercidae</taxon>
        <taxon>Onchocerca</taxon>
    </lineage>
</organism>
<dbReference type="EnsemblMetazoa" id="OVOC3229.1">
    <property type="protein sequence ID" value="OVOC3229.1"/>
    <property type="gene ID" value="WBGene00240038"/>
</dbReference>
<dbReference type="AlphaFoldDB" id="A0A8R1XZ11"/>
<reference evidence="1" key="2">
    <citation type="submission" date="2022-06" db="UniProtKB">
        <authorList>
            <consortium name="EnsemblMetazoa"/>
        </authorList>
    </citation>
    <scope>IDENTIFICATION</scope>
</reference>
<dbReference type="OMA" id="DRANENE"/>
<dbReference type="Proteomes" id="UP000024404">
    <property type="component" value="Unassembled WGS sequence"/>
</dbReference>
<proteinExistence type="predicted"/>
<evidence type="ECO:0000313" key="2">
    <source>
        <dbReference type="Proteomes" id="UP000024404"/>
    </source>
</evidence>
<name>A0A8R1XZ11_ONCVO</name>
<keyword evidence="2" id="KW-1185">Reference proteome</keyword>
<dbReference type="EMBL" id="CMVM020000079">
    <property type="status" value="NOT_ANNOTATED_CDS"/>
    <property type="molecule type" value="Genomic_DNA"/>
</dbReference>
<accession>A0A8R1XZ11</accession>
<reference evidence="2" key="1">
    <citation type="submission" date="2013-10" db="EMBL/GenBank/DDBJ databases">
        <title>Genome sequencing of Onchocerca volvulus.</title>
        <authorList>
            <person name="Cotton J."/>
            <person name="Tsai J."/>
            <person name="Stanley E."/>
            <person name="Tracey A."/>
            <person name="Holroyd N."/>
            <person name="Lustigman S."/>
            <person name="Berriman M."/>
        </authorList>
    </citation>
    <scope>NUCLEOTIDE SEQUENCE</scope>
</reference>
<evidence type="ECO:0000313" key="1">
    <source>
        <dbReference type="EnsemblMetazoa" id="OVOC3229.1"/>
    </source>
</evidence>
<sequence length="236" mass="28308">MIGRTRTHRLLRYMFRKEITRLMEENKILDERKDFMPFFGCQYNKPDEYSTISCGEDEDNYAFISRFYKSVSDDKRCIDRTDVLPCLSTDDVLKYNHTRLQNFTQCAGLNKIKLEHYITQSIPILAPSINISQHQYRILRVKDFMVRCPRCAIKSFFGWRDRANENEEYERPERCAREIQTFSPGWPQHARFCDEEDEHQMADFCRIHELLRDKLSVKMEQISGLDYDDVSIEELR</sequence>
<protein>
    <submittedName>
        <fullName evidence="1">Uncharacterized protein</fullName>
    </submittedName>
</protein>